<evidence type="ECO:0000313" key="3">
    <source>
        <dbReference type="Proteomes" id="UP000572051"/>
    </source>
</evidence>
<evidence type="ECO:0000313" key="2">
    <source>
        <dbReference type="EMBL" id="NYJ34148.1"/>
    </source>
</evidence>
<organism evidence="2 3">
    <name type="scientific">Nocardiopsis aegyptia</name>
    <dbReference type="NCBI Taxonomy" id="220378"/>
    <lineage>
        <taxon>Bacteria</taxon>
        <taxon>Bacillati</taxon>
        <taxon>Actinomycetota</taxon>
        <taxon>Actinomycetes</taxon>
        <taxon>Streptosporangiales</taxon>
        <taxon>Nocardiopsidaceae</taxon>
        <taxon>Nocardiopsis</taxon>
    </lineage>
</organism>
<dbReference type="AlphaFoldDB" id="A0A7Z0EL89"/>
<comment type="caution">
    <text evidence="2">The sequence shown here is derived from an EMBL/GenBank/DDBJ whole genome shotgun (WGS) entry which is preliminary data.</text>
</comment>
<sequence length="605" mass="63905">MIRAVLDTALRSRAAGTVLVAHSGPGTARPAARAAERSAGQALDLDGNGWDAAPRAGREVALVVLIAATPADLRRVVPDTGTLRAAEAVIAVLRASPQAGRSLPSPPAAGWTDLIDMRVCRSPDGACAYAFSFTDPVEVSEVVGAVARGMASGRGETVATVSEVSADAHRRAVADTAWRRLSAPGSAEGGTGFARPSVADVPAVDERVVNPIGFTRASKPRRGRLVSRGGRWVLEVGRSVRWRVPEDGAVSDVAVARLRDLRSVEVEWGRHSGPLAAAHTVAGLAAAGIPLFAGAAPRWAGGLGGELHGLLRSVRGADLEDELAREEHSIRLRRAALRVHGAVARWRGSVAGALAEPVVSVVLCTRRPEMVGFALRQVARQRGVEVELVLALHGFGLDTPRVRADVAAFRDAGHAAVVFEAGPDAVFGSVLNGAIARASGSLVAKMDDDDWYGPDHLADLVLARRYSGADLVGCATEYHHLEGPDLTVRRLVHSERFADHVTGAALLTDRTVLEEFGGFRPWRSGVDAGLLDDVARAGGSVYRTHGLGCVVRRRTDGHTWRESAGYFLKDPQRHWPGWRPSALLESDPGDAPDGARATTTQGSER</sequence>
<evidence type="ECO:0008006" key="4">
    <source>
        <dbReference type="Google" id="ProtNLM"/>
    </source>
</evidence>
<dbReference type="InterPro" id="IPR029044">
    <property type="entry name" value="Nucleotide-diphossugar_trans"/>
</dbReference>
<gene>
    <name evidence="2" type="ORF">HNR10_002029</name>
</gene>
<name>A0A7Z0EL89_9ACTN</name>
<evidence type="ECO:0000256" key="1">
    <source>
        <dbReference type="SAM" id="MobiDB-lite"/>
    </source>
</evidence>
<proteinExistence type="predicted"/>
<dbReference type="Proteomes" id="UP000572051">
    <property type="component" value="Unassembled WGS sequence"/>
</dbReference>
<protein>
    <recommendedName>
        <fullName evidence="4">Glycosyl transferase family 2</fullName>
    </recommendedName>
</protein>
<dbReference type="EMBL" id="JACCFS010000001">
    <property type="protein sequence ID" value="NYJ34148.1"/>
    <property type="molecule type" value="Genomic_DNA"/>
</dbReference>
<dbReference type="RefSeq" id="WP_179822646.1">
    <property type="nucleotide sequence ID" value="NZ_JACCFS010000001.1"/>
</dbReference>
<keyword evidence="3" id="KW-1185">Reference proteome</keyword>
<reference evidence="2 3" key="1">
    <citation type="submission" date="2020-07" db="EMBL/GenBank/DDBJ databases">
        <title>Sequencing the genomes of 1000 actinobacteria strains.</title>
        <authorList>
            <person name="Klenk H.-P."/>
        </authorList>
    </citation>
    <scope>NUCLEOTIDE SEQUENCE [LARGE SCALE GENOMIC DNA]</scope>
    <source>
        <strain evidence="2 3">DSM 44442</strain>
    </source>
</reference>
<dbReference type="Gene3D" id="3.90.550.10">
    <property type="entry name" value="Spore Coat Polysaccharide Biosynthesis Protein SpsA, Chain A"/>
    <property type="match status" value="1"/>
</dbReference>
<accession>A0A7Z0EL89</accession>
<feature type="region of interest" description="Disordered" evidence="1">
    <location>
        <begin position="578"/>
        <end position="605"/>
    </location>
</feature>
<dbReference type="CDD" id="cd00761">
    <property type="entry name" value="Glyco_tranf_GTA_type"/>
    <property type="match status" value="1"/>
</dbReference>
<dbReference type="SUPFAM" id="SSF53448">
    <property type="entry name" value="Nucleotide-diphospho-sugar transferases"/>
    <property type="match status" value="1"/>
</dbReference>